<evidence type="ECO:0000313" key="1">
    <source>
        <dbReference type="EMBL" id="GJN33915.1"/>
    </source>
</evidence>
<keyword evidence="2" id="KW-1185">Reference proteome</keyword>
<name>A0AAV5FHZ6_ELECO</name>
<dbReference type="Proteomes" id="UP001054889">
    <property type="component" value="Unassembled WGS sequence"/>
</dbReference>
<dbReference type="Pfam" id="PF00721">
    <property type="entry name" value="TMV_coat"/>
    <property type="match status" value="1"/>
</dbReference>
<dbReference type="AlphaFoldDB" id="A0AAV5FHZ6"/>
<protein>
    <submittedName>
        <fullName evidence="1">Uncharacterized protein</fullName>
    </submittedName>
</protein>
<proteinExistence type="predicted"/>
<reference evidence="1" key="1">
    <citation type="journal article" date="2018" name="DNA Res.">
        <title>Multiple hybrid de novo genome assembly of finger millet, an orphan allotetraploid crop.</title>
        <authorList>
            <person name="Hatakeyama M."/>
            <person name="Aluri S."/>
            <person name="Balachadran M.T."/>
            <person name="Sivarajan S.R."/>
            <person name="Patrignani A."/>
            <person name="Gruter S."/>
            <person name="Poveda L."/>
            <person name="Shimizu-Inatsugi R."/>
            <person name="Baeten J."/>
            <person name="Francoijs K.J."/>
            <person name="Nataraja K.N."/>
            <person name="Reddy Y.A.N."/>
            <person name="Phadnis S."/>
            <person name="Ravikumar R.L."/>
            <person name="Schlapbach R."/>
            <person name="Sreeman S.M."/>
            <person name="Shimizu K.K."/>
        </authorList>
    </citation>
    <scope>NUCLEOTIDE SEQUENCE</scope>
</reference>
<reference evidence="1" key="2">
    <citation type="submission" date="2021-12" db="EMBL/GenBank/DDBJ databases">
        <title>Resequencing data analysis of finger millet.</title>
        <authorList>
            <person name="Hatakeyama M."/>
            <person name="Aluri S."/>
            <person name="Balachadran M.T."/>
            <person name="Sivarajan S.R."/>
            <person name="Poveda L."/>
            <person name="Shimizu-Inatsugi R."/>
            <person name="Schlapbach R."/>
            <person name="Sreeman S.M."/>
            <person name="Shimizu K.K."/>
        </authorList>
    </citation>
    <scope>NUCLEOTIDE SEQUENCE</scope>
</reference>
<accession>A0AAV5FHZ6</accession>
<evidence type="ECO:0000313" key="2">
    <source>
        <dbReference type="Proteomes" id="UP001054889"/>
    </source>
</evidence>
<dbReference type="InterPro" id="IPR001337">
    <property type="entry name" value="TMV-like_coat"/>
</dbReference>
<organism evidence="1 2">
    <name type="scientific">Eleusine coracana subsp. coracana</name>
    <dbReference type="NCBI Taxonomy" id="191504"/>
    <lineage>
        <taxon>Eukaryota</taxon>
        <taxon>Viridiplantae</taxon>
        <taxon>Streptophyta</taxon>
        <taxon>Embryophyta</taxon>
        <taxon>Tracheophyta</taxon>
        <taxon>Spermatophyta</taxon>
        <taxon>Magnoliopsida</taxon>
        <taxon>Liliopsida</taxon>
        <taxon>Poales</taxon>
        <taxon>Poaceae</taxon>
        <taxon>PACMAD clade</taxon>
        <taxon>Chloridoideae</taxon>
        <taxon>Cynodonteae</taxon>
        <taxon>Eleusininae</taxon>
        <taxon>Eleusine</taxon>
    </lineage>
</organism>
<comment type="caution">
    <text evidence="1">The sequence shown here is derived from an EMBL/GenBank/DDBJ whole genome shotgun (WGS) entry which is preliminary data.</text>
</comment>
<dbReference type="EMBL" id="BQKI01000085">
    <property type="protein sequence ID" value="GJN33915.1"/>
    <property type="molecule type" value="Genomic_DNA"/>
</dbReference>
<dbReference type="GO" id="GO:0005198">
    <property type="term" value="F:structural molecule activity"/>
    <property type="evidence" value="ECO:0007669"/>
    <property type="project" value="InterPro"/>
</dbReference>
<gene>
    <name evidence="1" type="primary">gb22545</name>
    <name evidence="1" type="ORF">PR202_gb22545</name>
</gene>
<sequence>MKLAVARSLLHESNDNLRLFPNGLSLELIAAFFRRDFTPIAAGFPRGGLFICVDLPPLAPMLQAVQRALMQVAASDGHCYDSFFDAIHHVVRLLLAGNQVVFDRDRFESAFAL</sequence>